<dbReference type="Proteomes" id="UP000243887">
    <property type="component" value="Unassembled WGS sequence"/>
</dbReference>
<dbReference type="InterPro" id="IPR026820">
    <property type="entry name" value="VioB/RebD_dom"/>
</dbReference>
<dbReference type="InterPro" id="IPR012347">
    <property type="entry name" value="Ferritin-like"/>
</dbReference>
<dbReference type="AlphaFoldDB" id="A0A1I3LM10"/>
<dbReference type="Pfam" id="PF12902">
    <property type="entry name" value="Ferritin-like"/>
    <property type="match status" value="1"/>
</dbReference>
<accession>A0A1I3LM10</accession>
<dbReference type="EMBL" id="FORU01000001">
    <property type="protein sequence ID" value="SFI85590.1"/>
    <property type="molecule type" value="Genomic_DNA"/>
</dbReference>
<reference evidence="3" key="1">
    <citation type="submission" date="2016-10" db="EMBL/GenBank/DDBJ databases">
        <authorList>
            <person name="Varghese N."/>
            <person name="Submissions S."/>
        </authorList>
    </citation>
    <scope>NUCLEOTIDE SEQUENCE [LARGE SCALE GENOMIC DNA]</scope>
    <source>
        <strain evidence="3">DSM 26542</strain>
    </source>
</reference>
<proteinExistence type="predicted"/>
<dbReference type="STRING" id="1150112.SAMN04487893_101384"/>
<organism evidence="2 3">
    <name type="scientific">Myroides guanonis</name>
    <dbReference type="NCBI Taxonomy" id="1150112"/>
    <lineage>
        <taxon>Bacteria</taxon>
        <taxon>Pseudomonadati</taxon>
        <taxon>Bacteroidota</taxon>
        <taxon>Flavobacteriia</taxon>
        <taxon>Flavobacteriales</taxon>
        <taxon>Flavobacteriaceae</taxon>
        <taxon>Myroides</taxon>
    </lineage>
</organism>
<keyword evidence="3" id="KW-1185">Reference proteome</keyword>
<evidence type="ECO:0000259" key="1">
    <source>
        <dbReference type="Pfam" id="PF12902"/>
    </source>
</evidence>
<evidence type="ECO:0000313" key="3">
    <source>
        <dbReference type="Proteomes" id="UP000243887"/>
    </source>
</evidence>
<sequence>MLDLSSLSKRPNKYFELDQENLQRLFQMALEVELFTIPLYMSGMYSIQGFHQINTGNNFYQGRQWPGMGPKYYSENEHPTNQDAFNKVFKVFIEEMLHLQIAANLNNAYGNKPKFTNNKLVDSDFGWKCYAKNKTEIPGIIDFNDLKDSSIYKDVKVNLEALNAEQIKLFLAIESSEHDLQEEIRDDKKYKYDNKLPFEEKIAEKPNLMFGSISGLYTSIITYLLIKYEDGQHMYSKGFFDNSIQRDHFNKMGNNNKKSEYEGLRTNLSDITSENIKFGEILRMINGILDQGEGLPLYELIFNLITSLIPHKDEAVRDTIVFLLTEIKFDSKNAIEKYEIELNKDLFNCTTPSCVIAVKTKIKKLNEVKATLAAMNILKADNSLLAVQPENRVDDAALKENHKSFDDVGNPIKSASEAARGGANGKMDHHEIFEAVEKLIAKPNYMTWDLYHANNNLIWGESNLITNQKDYIKNRINYPQLPPAEEIADAMNMVTQDIAIDHKKIPWHELLSKATTGTLKGLLMGMEEYWTIQTGQFPSPAMVGSGDRMSICWALLGKTPDLQIKPDSKVKNHLRDYHSCQGLYMPKKDKSEKDENDPWVKYGDLGCAAPAIYHSCKGTNTCRSEGGCGFVQAYEGGSNCGSPTNPSKNQEIKFVSVPGSNNCATTGGCAVPISALQMFPKPDGDLKQMKYKNEMTGDEEIINFEKGELVYDVAWKVYADRYKQKFSEKPEKPKTNIIRLIFPPST</sequence>
<protein>
    <submittedName>
        <fullName evidence="2">Ferritin-like</fullName>
    </submittedName>
</protein>
<feature type="domain" description="Iminophenyl-pyruvate dimer synthase" evidence="1">
    <location>
        <begin position="26"/>
        <end position="295"/>
    </location>
</feature>
<name>A0A1I3LM10_9FLAO</name>
<evidence type="ECO:0000313" key="2">
    <source>
        <dbReference type="EMBL" id="SFI85590.1"/>
    </source>
</evidence>
<gene>
    <name evidence="2" type="ORF">SAMN04487893_101384</name>
</gene>
<dbReference type="Gene3D" id="1.20.1260.10">
    <property type="match status" value="1"/>
</dbReference>